<evidence type="ECO:0000313" key="2">
    <source>
        <dbReference type="EMBL" id="KAF6024185.1"/>
    </source>
</evidence>
<proteinExistence type="predicted"/>
<name>A0A7J7JDL8_BUGNE</name>
<accession>A0A7J7JDL8</accession>
<feature type="region of interest" description="Disordered" evidence="1">
    <location>
        <begin position="14"/>
        <end position="88"/>
    </location>
</feature>
<feature type="region of interest" description="Disordered" evidence="1">
    <location>
        <begin position="195"/>
        <end position="217"/>
    </location>
</feature>
<protein>
    <submittedName>
        <fullName evidence="2">Uncharacterized protein</fullName>
    </submittedName>
</protein>
<evidence type="ECO:0000256" key="1">
    <source>
        <dbReference type="SAM" id="MobiDB-lite"/>
    </source>
</evidence>
<organism evidence="2 3">
    <name type="scientific">Bugula neritina</name>
    <name type="common">Brown bryozoan</name>
    <name type="synonym">Sertularia neritina</name>
    <dbReference type="NCBI Taxonomy" id="10212"/>
    <lineage>
        <taxon>Eukaryota</taxon>
        <taxon>Metazoa</taxon>
        <taxon>Spiralia</taxon>
        <taxon>Lophotrochozoa</taxon>
        <taxon>Bryozoa</taxon>
        <taxon>Gymnolaemata</taxon>
        <taxon>Cheilostomatida</taxon>
        <taxon>Flustrina</taxon>
        <taxon>Buguloidea</taxon>
        <taxon>Bugulidae</taxon>
        <taxon>Bugula</taxon>
    </lineage>
</organism>
<dbReference type="Proteomes" id="UP000593567">
    <property type="component" value="Unassembled WGS sequence"/>
</dbReference>
<dbReference type="AlphaFoldDB" id="A0A7J7JDL8"/>
<keyword evidence="3" id="KW-1185">Reference proteome</keyword>
<sequence length="243" mass="26699">MTLGIGSSLAISKRQKCFTAPPTTGTKFKPLVYPKSATTTPRHSKHNAGEEKPRSKSVSASRMGDSWRLASRNATQEPGHSGSSDDAVKQAASSIQLLPQRSVVVLQECDAALRVLPVKKEGTMPYVPQQKIADGQSQMKEFIDTWTGISSAYNKSSFKPSQLKKRMLGLPIPGTDNRYLAYVEELMRRRYFKMLNSSTTPPPGEDSESSDDSEFQLCSQQTLPKLVESGISTRNCPSSSEHQ</sequence>
<gene>
    <name evidence="2" type="ORF">EB796_017516</name>
</gene>
<dbReference type="EMBL" id="VXIV02002609">
    <property type="protein sequence ID" value="KAF6024185.1"/>
    <property type="molecule type" value="Genomic_DNA"/>
</dbReference>
<feature type="compositionally biased region" description="Acidic residues" evidence="1">
    <location>
        <begin position="205"/>
        <end position="214"/>
    </location>
</feature>
<feature type="compositionally biased region" description="Polar residues" evidence="1">
    <location>
        <begin position="72"/>
        <end position="84"/>
    </location>
</feature>
<comment type="caution">
    <text evidence="2">The sequence shown here is derived from an EMBL/GenBank/DDBJ whole genome shotgun (WGS) entry which is preliminary data.</text>
</comment>
<reference evidence="2" key="1">
    <citation type="submission" date="2020-06" db="EMBL/GenBank/DDBJ databases">
        <title>Draft genome of Bugula neritina, a colonial animal packing powerful symbionts and potential medicines.</title>
        <authorList>
            <person name="Rayko M."/>
        </authorList>
    </citation>
    <scope>NUCLEOTIDE SEQUENCE [LARGE SCALE GENOMIC DNA]</scope>
    <source>
        <strain evidence="2">Kwan_BN1</strain>
    </source>
</reference>
<evidence type="ECO:0000313" key="3">
    <source>
        <dbReference type="Proteomes" id="UP000593567"/>
    </source>
</evidence>